<evidence type="ECO:0000256" key="6">
    <source>
        <dbReference type="ARBA" id="ARBA00023136"/>
    </source>
</evidence>
<keyword evidence="5 7" id="KW-0496">Mitochondrion</keyword>
<organism evidence="10 11">
    <name type="scientific">Pseudolycoriella hygida</name>
    <dbReference type="NCBI Taxonomy" id="35572"/>
    <lineage>
        <taxon>Eukaryota</taxon>
        <taxon>Metazoa</taxon>
        <taxon>Ecdysozoa</taxon>
        <taxon>Arthropoda</taxon>
        <taxon>Hexapoda</taxon>
        <taxon>Insecta</taxon>
        <taxon>Pterygota</taxon>
        <taxon>Neoptera</taxon>
        <taxon>Endopterygota</taxon>
        <taxon>Diptera</taxon>
        <taxon>Nematocera</taxon>
        <taxon>Sciaroidea</taxon>
        <taxon>Sciaridae</taxon>
        <taxon>Pseudolycoriella</taxon>
    </lineage>
</organism>
<evidence type="ECO:0000313" key="11">
    <source>
        <dbReference type="Proteomes" id="UP001151699"/>
    </source>
</evidence>
<evidence type="ECO:0000256" key="1">
    <source>
        <dbReference type="ARBA" id="ARBA00010877"/>
    </source>
</evidence>
<feature type="compositionally biased region" description="Basic and acidic residues" evidence="9">
    <location>
        <begin position="123"/>
        <end position="139"/>
    </location>
</feature>
<keyword evidence="3 7" id="KW-0999">Mitochondrion inner membrane</keyword>
<dbReference type="GO" id="GO:0042407">
    <property type="term" value="P:cristae formation"/>
    <property type="evidence" value="ECO:0007669"/>
    <property type="project" value="TreeGrafter"/>
</dbReference>
<dbReference type="OrthoDB" id="10261039at2759"/>
<feature type="region of interest" description="Disordered" evidence="9">
    <location>
        <begin position="119"/>
        <end position="161"/>
    </location>
</feature>
<dbReference type="EMBL" id="WJQU01000003">
    <property type="protein sequence ID" value="KAJ6638910.1"/>
    <property type="molecule type" value="Genomic_DNA"/>
</dbReference>
<dbReference type="PANTHER" id="PTHR15415">
    <property type="entry name" value="MITOFILIN"/>
    <property type="match status" value="1"/>
</dbReference>
<dbReference type="GO" id="GO:0061617">
    <property type="term" value="C:MICOS complex"/>
    <property type="evidence" value="ECO:0007669"/>
    <property type="project" value="TreeGrafter"/>
</dbReference>
<comment type="function">
    <text evidence="7">Component of the MICOS complex, a large protein complex of the mitochondrial inner membrane that plays crucial roles in the maintenance of crista junctions, inner membrane architecture, and formation of contact sites to the outer membrane.</text>
</comment>
<dbReference type="AlphaFoldDB" id="A0A9Q0RYK2"/>
<protein>
    <recommendedName>
        <fullName evidence="7">MICOS complex subunit MIC60</fullName>
    </recommendedName>
    <alternativeName>
        <fullName evidence="7">Mitofilin</fullName>
    </alternativeName>
</protein>
<evidence type="ECO:0000256" key="3">
    <source>
        <dbReference type="ARBA" id="ARBA00022792"/>
    </source>
</evidence>
<keyword evidence="2 7" id="KW-0812">Transmembrane</keyword>
<dbReference type="PANTHER" id="PTHR15415:SF7">
    <property type="entry name" value="MICOS COMPLEX SUBUNIT MIC60"/>
    <property type="match status" value="1"/>
</dbReference>
<sequence length="713" mass="79248">MIRIAFRSTLTNKNQNLLPVLKRHQNRRSIGTGLPPLQQAGLGKVIVILSPFAVIGGVSAYAKYDEKFRKTLVSNVPGSETILKILLQEDGNAIDEASKSIGRATQKVSDFSSSVTGYFGGNKTDEPVPVKPKEKEAVKSTKTPASDLATPPLPKVSAPVPTAKPAVNDKIEAKQVAAPPKAAPVPPAKPQELPSNITELEKSVEKHAQVAVNEYNKAVKILKSYNEDVKKIVDEAVEKLDMTAWTSLKNKTSARDFAVEKAETAAQAARETIRTLELSIGSIAKDTPVDVVEKLRNKIRSLSDHLNTSKEEMYVAKNSAKSSEQFWKKIEAARNYFIEEIESLFPGVNLKDNELNLSKDNLDLFIIYAHSHLLNYQKELQKLQDEGETRLKRALDALRGDDNIESIRSQLEYYLEKEKQALNIANQKKLLQIKADADKAFREHLKKQSEAHADHLSDAVAQREAELKRVFNRELSEKLSTEQAAYKEHLAAMLGKLKGIDAALKARADADRMVHQAQSLWSACQALWASVKSGEPGTPWQLKLRPLASEVSSISKAAEGDELVTVVLKGVPEKARTRGVYPEDALRERFVKVEKLARQLALVPAEGARLPIYLLSFIQAIFIIRPSNPITEAELNDEPIDFSQFDTYDILNRAKYWIERGNLTQALKYMNLLKGASRNIAEDWLKETRLLLETQQAANTLMAHAATSGLSFL</sequence>
<comment type="subcellular location">
    <subcellularLocation>
        <location evidence="7">Mitochondrion inner membrane</location>
        <topology evidence="7">Single-pass membrane protein</topology>
    </subcellularLocation>
</comment>
<name>A0A9Q0RYK2_9DIPT</name>
<evidence type="ECO:0000256" key="4">
    <source>
        <dbReference type="ARBA" id="ARBA00022989"/>
    </source>
</evidence>
<evidence type="ECO:0000256" key="8">
    <source>
        <dbReference type="SAM" id="Coils"/>
    </source>
</evidence>
<reference evidence="10" key="1">
    <citation type="submission" date="2022-07" db="EMBL/GenBank/DDBJ databases">
        <authorList>
            <person name="Trinca V."/>
            <person name="Uliana J.V.C."/>
            <person name="Torres T.T."/>
            <person name="Ward R.J."/>
            <person name="Monesi N."/>
        </authorList>
    </citation>
    <scope>NUCLEOTIDE SEQUENCE</scope>
    <source>
        <strain evidence="10">HSMRA1968</strain>
        <tissue evidence="10">Whole embryos</tissue>
    </source>
</reference>
<accession>A0A9Q0RYK2</accession>
<comment type="similarity">
    <text evidence="1 7">Belongs to the MICOS complex subunit Mic60 family.</text>
</comment>
<keyword evidence="4" id="KW-1133">Transmembrane helix</keyword>
<dbReference type="InterPro" id="IPR019133">
    <property type="entry name" value="MIC60"/>
</dbReference>
<gene>
    <name evidence="10" type="primary">Mitofilin</name>
    <name evidence="10" type="ORF">Bhyg_11648</name>
</gene>
<evidence type="ECO:0000256" key="9">
    <source>
        <dbReference type="SAM" id="MobiDB-lite"/>
    </source>
</evidence>
<dbReference type="Proteomes" id="UP001151699">
    <property type="component" value="Chromosome X"/>
</dbReference>
<evidence type="ECO:0000256" key="5">
    <source>
        <dbReference type="ARBA" id="ARBA00023128"/>
    </source>
</evidence>
<comment type="caution">
    <text evidence="10">The sequence shown here is derived from an EMBL/GenBank/DDBJ whole genome shotgun (WGS) entry which is preliminary data.</text>
</comment>
<proteinExistence type="inferred from homology"/>
<keyword evidence="8" id="KW-0175">Coiled coil</keyword>
<feature type="coiled-coil region" evidence="8">
    <location>
        <begin position="259"/>
        <end position="312"/>
    </location>
</feature>
<evidence type="ECO:0000256" key="7">
    <source>
        <dbReference type="RuleBase" id="RU363000"/>
    </source>
</evidence>
<comment type="subunit">
    <text evidence="7">Component of the mitochondrial contact site and cristae organizing system (MICOS) complex.</text>
</comment>
<evidence type="ECO:0000313" key="10">
    <source>
        <dbReference type="EMBL" id="KAJ6638910.1"/>
    </source>
</evidence>
<dbReference type="Pfam" id="PF09731">
    <property type="entry name" value="Mitofilin"/>
    <property type="match status" value="1"/>
</dbReference>
<keyword evidence="11" id="KW-1185">Reference proteome</keyword>
<keyword evidence="6" id="KW-0472">Membrane</keyword>
<evidence type="ECO:0000256" key="2">
    <source>
        <dbReference type="ARBA" id="ARBA00022692"/>
    </source>
</evidence>